<accession>A0A9W9A8E0</accession>
<comment type="caution">
    <text evidence="1">The sequence shown here is derived from an EMBL/GenBank/DDBJ whole genome shotgun (WGS) entry which is preliminary data.</text>
</comment>
<proteinExistence type="predicted"/>
<evidence type="ECO:0000313" key="1">
    <source>
        <dbReference type="EMBL" id="KAJ4476900.1"/>
    </source>
</evidence>
<dbReference type="AlphaFoldDB" id="A0A9W9A8E0"/>
<sequence>MSSIQQIYHERHKRQTLMVHFWQILVNPIPGHHLLVRHSACLAMVSSQVRFASLFTTASSIITQPITGKGPHLGHMVFTPEGPIALPLLFMPSNDDSLSPISSGPLSPLSRCSHLTSFDLIPSTPPPTVSLGLEASYYLQALQDNFEDVRHDASTQCLVGSADSGKGREREHYPTFNNLVARMRESPGTLNAASDLQTIACDMARFALDECDEYFENVFVHCETMDKNKTSEYYTQGQEEHLQQYLYTDAALSCWETGPQFSYHTCDPSTVGLTHFQGGSLAIPHRKHDPIVHQRSRQRYASWFINDISNKVSTPERTNSPQVRFRKVEDLITTNHKLAWETGIPADSLLFSVV</sequence>
<dbReference type="EMBL" id="JANVFS010000019">
    <property type="protein sequence ID" value="KAJ4476900.1"/>
    <property type="molecule type" value="Genomic_DNA"/>
</dbReference>
<reference evidence="1" key="2">
    <citation type="journal article" date="2023" name="Proc. Natl. Acad. Sci. U.S.A.">
        <title>A global phylogenomic analysis of the shiitake genus Lentinula.</title>
        <authorList>
            <person name="Sierra-Patev S."/>
            <person name="Min B."/>
            <person name="Naranjo-Ortiz M."/>
            <person name="Looney B."/>
            <person name="Konkel Z."/>
            <person name="Slot J.C."/>
            <person name="Sakamoto Y."/>
            <person name="Steenwyk J.L."/>
            <person name="Rokas A."/>
            <person name="Carro J."/>
            <person name="Camarero S."/>
            <person name="Ferreira P."/>
            <person name="Molpeceres G."/>
            <person name="Ruiz-Duenas F.J."/>
            <person name="Serrano A."/>
            <person name="Henrissat B."/>
            <person name="Drula E."/>
            <person name="Hughes K.W."/>
            <person name="Mata J.L."/>
            <person name="Ishikawa N.K."/>
            <person name="Vargas-Isla R."/>
            <person name="Ushijima S."/>
            <person name="Smith C.A."/>
            <person name="Donoghue J."/>
            <person name="Ahrendt S."/>
            <person name="Andreopoulos W."/>
            <person name="He G."/>
            <person name="LaButti K."/>
            <person name="Lipzen A."/>
            <person name="Ng V."/>
            <person name="Riley R."/>
            <person name="Sandor L."/>
            <person name="Barry K."/>
            <person name="Martinez A.T."/>
            <person name="Xiao Y."/>
            <person name="Gibbons J.G."/>
            <person name="Terashima K."/>
            <person name="Grigoriev I.V."/>
            <person name="Hibbett D."/>
        </authorList>
    </citation>
    <scope>NUCLEOTIDE SEQUENCE</scope>
    <source>
        <strain evidence="1">Sp2 HRB7682 ss15</strain>
    </source>
</reference>
<reference evidence="1" key="1">
    <citation type="submission" date="2022-08" db="EMBL/GenBank/DDBJ databases">
        <authorList>
            <consortium name="DOE Joint Genome Institute"/>
            <person name="Min B."/>
            <person name="Riley R."/>
            <person name="Sierra-Patev S."/>
            <person name="Naranjo-Ortiz M."/>
            <person name="Looney B."/>
            <person name="Konkel Z."/>
            <person name="Slot J.C."/>
            <person name="Sakamoto Y."/>
            <person name="Steenwyk J.L."/>
            <person name="Rokas A."/>
            <person name="Carro J."/>
            <person name="Camarero S."/>
            <person name="Ferreira P."/>
            <person name="Molpeceres G."/>
            <person name="Ruiz-Duenas F.J."/>
            <person name="Serrano A."/>
            <person name="Henrissat B."/>
            <person name="Drula E."/>
            <person name="Hughes K.W."/>
            <person name="Mata J.L."/>
            <person name="Ishikawa N.K."/>
            <person name="Vargas-Isla R."/>
            <person name="Ushijima S."/>
            <person name="Smith C.A."/>
            <person name="Ahrendt S."/>
            <person name="Andreopoulos W."/>
            <person name="He G."/>
            <person name="Labutti K."/>
            <person name="Lipzen A."/>
            <person name="Ng V."/>
            <person name="Sandor L."/>
            <person name="Barry K."/>
            <person name="Martinez A.T."/>
            <person name="Xiao Y."/>
            <person name="Gibbons J.G."/>
            <person name="Terashima K."/>
            <person name="Hibbett D.S."/>
            <person name="Grigoriev I.V."/>
        </authorList>
    </citation>
    <scope>NUCLEOTIDE SEQUENCE</scope>
    <source>
        <strain evidence="1">Sp2 HRB7682 ss15</strain>
    </source>
</reference>
<gene>
    <name evidence="1" type="ORF">C8J55DRAFT_561559</name>
</gene>
<protein>
    <submittedName>
        <fullName evidence="1">Uncharacterized protein</fullName>
    </submittedName>
</protein>
<evidence type="ECO:0000313" key="2">
    <source>
        <dbReference type="Proteomes" id="UP001150238"/>
    </source>
</evidence>
<dbReference type="Proteomes" id="UP001150238">
    <property type="component" value="Unassembled WGS sequence"/>
</dbReference>
<name>A0A9W9A8E0_9AGAR</name>
<organism evidence="1 2">
    <name type="scientific">Lentinula lateritia</name>
    <dbReference type="NCBI Taxonomy" id="40482"/>
    <lineage>
        <taxon>Eukaryota</taxon>
        <taxon>Fungi</taxon>
        <taxon>Dikarya</taxon>
        <taxon>Basidiomycota</taxon>
        <taxon>Agaricomycotina</taxon>
        <taxon>Agaricomycetes</taxon>
        <taxon>Agaricomycetidae</taxon>
        <taxon>Agaricales</taxon>
        <taxon>Marasmiineae</taxon>
        <taxon>Omphalotaceae</taxon>
        <taxon>Lentinula</taxon>
    </lineage>
</organism>